<proteinExistence type="inferred from homology"/>
<dbReference type="PANTHER" id="PTHR11496">
    <property type="entry name" value="ALCOHOL DEHYDROGENASE"/>
    <property type="match status" value="1"/>
</dbReference>
<protein>
    <submittedName>
        <fullName evidence="7">L-threonine dehydrogenase</fullName>
        <ecNumber evidence="7">1.1.1.103</ecNumber>
    </submittedName>
</protein>
<dbReference type="CDD" id="cd08188">
    <property type="entry name" value="PDDH"/>
    <property type="match status" value="1"/>
</dbReference>
<dbReference type="RefSeq" id="WP_371729917.1">
    <property type="nucleotide sequence ID" value="NZ_JBGOOT010000003.1"/>
</dbReference>
<comment type="caution">
    <text evidence="7">The sequence shown here is derived from an EMBL/GenBank/DDBJ whole genome shotgun (WGS) entry which is preliminary data.</text>
</comment>
<feature type="domain" description="Fe-containing alcohol dehydrogenase-like C-terminal" evidence="6">
    <location>
        <begin position="187"/>
        <end position="382"/>
    </location>
</feature>
<dbReference type="EC" id="1.1.1.103" evidence="7"/>
<dbReference type="NCBIfam" id="NF007363">
    <property type="entry name" value="PRK09860.1"/>
    <property type="match status" value="1"/>
</dbReference>
<dbReference type="PANTHER" id="PTHR11496:SF102">
    <property type="entry name" value="ALCOHOL DEHYDROGENASE 4"/>
    <property type="match status" value="1"/>
</dbReference>
<accession>A0ABV4M4D0</accession>
<comment type="cofactor">
    <cofactor evidence="1">
        <name>Fe cation</name>
        <dbReference type="ChEBI" id="CHEBI:24875"/>
    </cofactor>
</comment>
<keyword evidence="3 7" id="KW-0560">Oxidoreductase</keyword>
<evidence type="ECO:0000256" key="4">
    <source>
        <dbReference type="ARBA" id="ARBA00023027"/>
    </source>
</evidence>
<organism evidence="7 8">
    <name type="scientific">Vibrio cortegadensis</name>
    <dbReference type="NCBI Taxonomy" id="1328770"/>
    <lineage>
        <taxon>Bacteria</taxon>
        <taxon>Pseudomonadati</taxon>
        <taxon>Pseudomonadota</taxon>
        <taxon>Gammaproteobacteria</taxon>
        <taxon>Vibrionales</taxon>
        <taxon>Vibrionaceae</taxon>
        <taxon>Vibrio</taxon>
    </lineage>
</organism>
<evidence type="ECO:0000313" key="8">
    <source>
        <dbReference type="Proteomes" id="UP001569153"/>
    </source>
</evidence>
<dbReference type="PROSITE" id="PS00060">
    <property type="entry name" value="ADH_IRON_2"/>
    <property type="match status" value="1"/>
</dbReference>
<dbReference type="Pfam" id="PF00465">
    <property type="entry name" value="Fe-ADH"/>
    <property type="match status" value="1"/>
</dbReference>
<evidence type="ECO:0000259" key="5">
    <source>
        <dbReference type="Pfam" id="PF00465"/>
    </source>
</evidence>
<dbReference type="PROSITE" id="PS00913">
    <property type="entry name" value="ADH_IRON_1"/>
    <property type="match status" value="1"/>
</dbReference>
<dbReference type="InterPro" id="IPR018211">
    <property type="entry name" value="ADH_Fe_CS"/>
</dbReference>
<dbReference type="GO" id="GO:0008743">
    <property type="term" value="F:L-threonine 3-dehydrogenase activity"/>
    <property type="evidence" value="ECO:0007669"/>
    <property type="project" value="UniProtKB-EC"/>
</dbReference>
<keyword evidence="4" id="KW-0520">NAD</keyword>
<dbReference type="InterPro" id="IPR056798">
    <property type="entry name" value="ADH_Fe_C"/>
</dbReference>
<evidence type="ECO:0000256" key="2">
    <source>
        <dbReference type="ARBA" id="ARBA00007358"/>
    </source>
</evidence>
<gene>
    <name evidence="7" type="primary">yiaY</name>
    <name evidence="7" type="ORF">ACED38_05690</name>
</gene>
<dbReference type="InterPro" id="IPR039697">
    <property type="entry name" value="Alcohol_dehydrogenase_Fe"/>
</dbReference>
<evidence type="ECO:0000259" key="6">
    <source>
        <dbReference type="Pfam" id="PF25137"/>
    </source>
</evidence>
<dbReference type="PROSITE" id="PS51257">
    <property type="entry name" value="PROKAR_LIPOPROTEIN"/>
    <property type="match status" value="1"/>
</dbReference>
<name>A0ABV4M4D0_9VIBR</name>
<dbReference type="Gene3D" id="1.20.1090.10">
    <property type="entry name" value="Dehydroquinate synthase-like - alpha domain"/>
    <property type="match status" value="1"/>
</dbReference>
<evidence type="ECO:0000256" key="3">
    <source>
        <dbReference type="ARBA" id="ARBA00023002"/>
    </source>
</evidence>
<evidence type="ECO:0000313" key="7">
    <source>
        <dbReference type="EMBL" id="MEZ8194382.1"/>
    </source>
</evidence>
<reference evidence="7 8" key="1">
    <citation type="submission" date="2024-06" db="EMBL/GenBank/DDBJ databases">
        <authorList>
            <person name="Steensen K."/>
            <person name="Seneca J."/>
            <person name="Bartlau N."/>
            <person name="Yu A.X."/>
            <person name="Polz M.F."/>
        </authorList>
    </citation>
    <scope>NUCLEOTIDE SEQUENCE [LARGE SCALE GENOMIC DNA]</scope>
    <source>
        <strain evidence="7 8">FF146</strain>
    </source>
</reference>
<comment type="similarity">
    <text evidence="2">Belongs to the iron-containing alcohol dehydrogenase family.</text>
</comment>
<dbReference type="Gene3D" id="3.40.50.1970">
    <property type="match status" value="1"/>
</dbReference>
<dbReference type="InterPro" id="IPR001670">
    <property type="entry name" value="ADH_Fe/GldA"/>
</dbReference>
<feature type="domain" description="Alcohol dehydrogenase iron-type/glycerol dehydrogenase GldA" evidence="5">
    <location>
        <begin position="11"/>
        <end position="176"/>
    </location>
</feature>
<keyword evidence="8" id="KW-1185">Reference proteome</keyword>
<dbReference type="SUPFAM" id="SSF56796">
    <property type="entry name" value="Dehydroquinate synthase-like"/>
    <property type="match status" value="1"/>
</dbReference>
<dbReference type="Pfam" id="PF25137">
    <property type="entry name" value="ADH_Fe_C"/>
    <property type="match status" value="1"/>
</dbReference>
<evidence type="ECO:0000256" key="1">
    <source>
        <dbReference type="ARBA" id="ARBA00001962"/>
    </source>
</evidence>
<sequence length="382" mass="40048">MARAFFIPAINLMGAGCLTDAADSIKSQGFKKGLIVTDKVLNQIGVVKQVQDLLHEREVATVVFDGTQPNPTTGNVKAGLELLSANECDFVISLGGGSPHDCAKGVALVAANGGQIGDYEGVDQSAKPMLPLIAINTTAGTASEMTRFCIITDEARHIKMAIVDKHTTPLISVNDPMLMLAKPASLTAATGMDALTHAIEAYVSIAATPITDAVAIKAIELIQAHLRTAVANGDDLEARDQMAYAQFMAGMAFNNASLGYVHAMAHQLGGFYDLPHGVCNAVLLPHVQRYNAQVCPERLRDVAKAMGVDVEGMSAEDGANAALEAINVLSKDVGIPAGLKDLGAKLEDISVLADNALKDACGFTNPKQATHEEISAIFEAAM</sequence>
<dbReference type="Proteomes" id="UP001569153">
    <property type="component" value="Unassembled WGS sequence"/>
</dbReference>
<dbReference type="EMBL" id="JBGOOT010000003">
    <property type="protein sequence ID" value="MEZ8194382.1"/>
    <property type="molecule type" value="Genomic_DNA"/>
</dbReference>